<keyword evidence="2" id="KW-1185">Reference proteome</keyword>
<evidence type="ECO:0000313" key="2">
    <source>
        <dbReference type="Proteomes" id="UP000479000"/>
    </source>
</evidence>
<evidence type="ECO:0000313" key="1">
    <source>
        <dbReference type="EMBL" id="CAA9993846.1"/>
    </source>
</evidence>
<reference evidence="1 2" key="1">
    <citation type="submission" date="2020-02" db="EMBL/GenBank/DDBJ databases">
        <authorList>
            <person name="Ferguson B K."/>
        </authorList>
    </citation>
    <scope>NUCLEOTIDE SEQUENCE [LARGE SCALE GENOMIC DNA]</scope>
</reference>
<gene>
    <name evidence="1" type="ORF">NTEN_LOCUS718</name>
</gene>
<proteinExistence type="predicted"/>
<feature type="non-terminal residue" evidence="1">
    <location>
        <position position="56"/>
    </location>
</feature>
<accession>A0A6H5FX88</accession>
<dbReference type="Proteomes" id="UP000479000">
    <property type="component" value="Unassembled WGS sequence"/>
</dbReference>
<organism evidence="1 2">
    <name type="scientific">Nesidiocoris tenuis</name>
    <dbReference type="NCBI Taxonomy" id="355587"/>
    <lineage>
        <taxon>Eukaryota</taxon>
        <taxon>Metazoa</taxon>
        <taxon>Ecdysozoa</taxon>
        <taxon>Arthropoda</taxon>
        <taxon>Hexapoda</taxon>
        <taxon>Insecta</taxon>
        <taxon>Pterygota</taxon>
        <taxon>Neoptera</taxon>
        <taxon>Paraneoptera</taxon>
        <taxon>Hemiptera</taxon>
        <taxon>Heteroptera</taxon>
        <taxon>Panheteroptera</taxon>
        <taxon>Cimicomorpha</taxon>
        <taxon>Miridae</taxon>
        <taxon>Dicyphina</taxon>
        <taxon>Nesidiocoris</taxon>
    </lineage>
</organism>
<protein>
    <submittedName>
        <fullName evidence="1">Uncharacterized protein</fullName>
    </submittedName>
</protein>
<dbReference type="EMBL" id="CADCXU010001287">
    <property type="protein sequence ID" value="CAA9993846.1"/>
    <property type="molecule type" value="Genomic_DNA"/>
</dbReference>
<name>A0A6H5FX88_9HEMI</name>
<dbReference type="AlphaFoldDB" id="A0A6H5FX88"/>
<sequence length="56" mass="5812">MLEDDWSKETANGGGEAMAVASCSPVAGDDDIPLFAMDDSFTAELETDVSGVIRSS</sequence>